<name>A0ABN8MED0_9CNID</name>
<dbReference type="EMBL" id="CALNXI010000432">
    <property type="protein sequence ID" value="CAH3027037.1"/>
    <property type="molecule type" value="Genomic_DNA"/>
</dbReference>
<evidence type="ECO:0000313" key="1">
    <source>
        <dbReference type="EMBL" id="CAH3027037.1"/>
    </source>
</evidence>
<protein>
    <submittedName>
        <fullName evidence="1">Uncharacterized protein</fullName>
    </submittedName>
</protein>
<dbReference type="Proteomes" id="UP001159427">
    <property type="component" value="Unassembled WGS sequence"/>
</dbReference>
<sequence>MATEICLTIRLGHGLESFILMVDKTGKSYRVHYGVRTFTLYTGKRTWTKEHFFGLNTWKFTERMSWYLVDVYVFLTGQRMISHALQGMKWSRVEDGKHWRETILTGSDFLINGGITGMKQRIVEDGKLLRETLLTGLRSFVNGFCLHLKEYQDWNGMEKLEDDKHQKE</sequence>
<evidence type="ECO:0000313" key="2">
    <source>
        <dbReference type="Proteomes" id="UP001159427"/>
    </source>
</evidence>
<accession>A0ABN8MED0</accession>
<keyword evidence="2" id="KW-1185">Reference proteome</keyword>
<comment type="caution">
    <text evidence="1">The sequence shown here is derived from an EMBL/GenBank/DDBJ whole genome shotgun (WGS) entry which is preliminary data.</text>
</comment>
<organism evidence="1 2">
    <name type="scientific">Porites evermanni</name>
    <dbReference type="NCBI Taxonomy" id="104178"/>
    <lineage>
        <taxon>Eukaryota</taxon>
        <taxon>Metazoa</taxon>
        <taxon>Cnidaria</taxon>
        <taxon>Anthozoa</taxon>
        <taxon>Hexacorallia</taxon>
        <taxon>Scleractinia</taxon>
        <taxon>Fungiina</taxon>
        <taxon>Poritidae</taxon>
        <taxon>Porites</taxon>
    </lineage>
</organism>
<gene>
    <name evidence="1" type="ORF">PEVE_00030538</name>
</gene>
<reference evidence="1 2" key="1">
    <citation type="submission" date="2022-05" db="EMBL/GenBank/DDBJ databases">
        <authorList>
            <consortium name="Genoscope - CEA"/>
            <person name="William W."/>
        </authorList>
    </citation>
    <scope>NUCLEOTIDE SEQUENCE [LARGE SCALE GENOMIC DNA]</scope>
</reference>
<proteinExistence type="predicted"/>
<feature type="non-terminal residue" evidence="1">
    <location>
        <position position="168"/>
    </location>
</feature>